<comment type="caution">
    <text evidence="13">The sequence shown here is derived from an EMBL/GenBank/DDBJ whole genome shotgun (WGS) entry which is preliminary data.</text>
</comment>
<dbReference type="Pfam" id="PF13089">
    <property type="entry name" value="PP_kinase_N"/>
    <property type="match status" value="1"/>
</dbReference>
<dbReference type="Pfam" id="PF02503">
    <property type="entry name" value="PP_kinase"/>
    <property type="match status" value="1"/>
</dbReference>
<feature type="domain" description="Polyphosphate kinase N-terminal" evidence="10">
    <location>
        <begin position="83"/>
        <end position="187"/>
    </location>
</feature>
<dbReference type="Gene3D" id="3.30.870.10">
    <property type="entry name" value="Endonuclease Chain A"/>
    <property type="match status" value="2"/>
</dbReference>
<feature type="domain" description="Polyphosphate kinase C-terminal" evidence="12">
    <location>
        <begin position="407"/>
        <end position="570"/>
    </location>
</feature>
<comment type="PTM">
    <text evidence="6 7">An intermediate of this reaction is the autophosphorylated ppk in which a phosphate is covalently linked to a histidine residue through a N-P bond.</text>
</comment>
<comment type="similarity">
    <text evidence="6 7">Belongs to the polyphosphate kinase 1 (PPK1) family.</text>
</comment>
<evidence type="ECO:0000313" key="13">
    <source>
        <dbReference type="EMBL" id="TIC82399.1"/>
    </source>
</evidence>
<dbReference type="NCBIfam" id="TIGR03705">
    <property type="entry name" value="poly_P_kin"/>
    <property type="match status" value="1"/>
</dbReference>
<comment type="catalytic activity">
    <reaction evidence="6 7">
        <text>[phosphate](n) + ATP = [phosphate](n+1) + ADP</text>
        <dbReference type="Rhea" id="RHEA:19573"/>
        <dbReference type="Rhea" id="RHEA-COMP:9859"/>
        <dbReference type="Rhea" id="RHEA-COMP:14280"/>
        <dbReference type="ChEBI" id="CHEBI:16838"/>
        <dbReference type="ChEBI" id="CHEBI:30616"/>
        <dbReference type="ChEBI" id="CHEBI:456216"/>
        <dbReference type="EC" id="2.7.4.1"/>
    </reaction>
</comment>
<feature type="compositionally biased region" description="Basic residues" evidence="8">
    <location>
        <begin position="36"/>
        <end position="45"/>
    </location>
</feature>
<feature type="compositionally biased region" description="Low complexity" evidence="8">
    <location>
        <begin position="49"/>
        <end position="64"/>
    </location>
</feature>
<name>A0A4T0UTS9_9NEIS</name>
<dbReference type="InterPro" id="IPR041108">
    <property type="entry name" value="PP_kinase_C_1"/>
</dbReference>
<dbReference type="EC" id="2.7.4.1" evidence="6 7"/>
<feature type="binding site" evidence="6">
    <location>
        <position position="640"/>
    </location>
    <ligand>
        <name>ATP</name>
        <dbReference type="ChEBI" id="CHEBI:30616"/>
    </ligand>
</feature>
<accession>A0A4T0UTS9</accession>
<feature type="active site" description="Phosphohistidine intermediate" evidence="6">
    <location>
        <position position="511"/>
    </location>
</feature>
<dbReference type="Proteomes" id="UP000308891">
    <property type="component" value="Unassembled WGS sequence"/>
</dbReference>
<comment type="function">
    <text evidence="6 7">Catalyzes the reversible transfer of the terminal phosphate of ATP to form a long-chain polyphosphate (polyP).</text>
</comment>
<dbReference type="GO" id="GO:0006799">
    <property type="term" value="P:polyphosphate biosynthetic process"/>
    <property type="evidence" value="ECO:0007669"/>
    <property type="project" value="UniProtKB-UniRule"/>
</dbReference>
<organism evidence="13 14">
    <name type="scientific">Crenobacter intestini</name>
    <dbReference type="NCBI Taxonomy" id="2563443"/>
    <lineage>
        <taxon>Bacteria</taxon>
        <taxon>Pseudomonadati</taxon>
        <taxon>Pseudomonadota</taxon>
        <taxon>Betaproteobacteria</taxon>
        <taxon>Neisseriales</taxon>
        <taxon>Neisseriaceae</taxon>
        <taxon>Crenobacter</taxon>
    </lineage>
</organism>
<comment type="cofactor">
    <cofactor evidence="6">
        <name>Mg(2+)</name>
        <dbReference type="ChEBI" id="CHEBI:18420"/>
    </cofactor>
</comment>
<dbReference type="SUPFAM" id="SSF56024">
    <property type="entry name" value="Phospholipase D/nuclease"/>
    <property type="match status" value="2"/>
</dbReference>
<keyword evidence="6" id="KW-0460">Magnesium</keyword>
<dbReference type="PANTHER" id="PTHR30218:SF0">
    <property type="entry name" value="POLYPHOSPHATE KINASE"/>
    <property type="match status" value="1"/>
</dbReference>
<dbReference type="SUPFAM" id="SSF140356">
    <property type="entry name" value="PPK N-terminal domain-like"/>
    <property type="match status" value="1"/>
</dbReference>
<dbReference type="GO" id="GO:0046872">
    <property type="term" value="F:metal ion binding"/>
    <property type="evidence" value="ECO:0007669"/>
    <property type="project" value="UniProtKB-KW"/>
</dbReference>
<evidence type="ECO:0000256" key="5">
    <source>
        <dbReference type="ARBA" id="ARBA00022840"/>
    </source>
</evidence>
<dbReference type="HAMAP" id="MF_00347">
    <property type="entry name" value="Polyphosphate_kinase"/>
    <property type="match status" value="1"/>
</dbReference>
<evidence type="ECO:0000313" key="14">
    <source>
        <dbReference type="Proteomes" id="UP000308891"/>
    </source>
</evidence>
<evidence type="ECO:0000256" key="8">
    <source>
        <dbReference type="SAM" id="MobiDB-lite"/>
    </source>
</evidence>
<dbReference type="GO" id="GO:0009358">
    <property type="term" value="C:polyphosphate kinase complex"/>
    <property type="evidence" value="ECO:0007669"/>
    <property type="project" value="InterPro"/>
</dbReference>
<dbReference type="InterPro" id="IPR025198">
    <property type="entry name" value="PPK_N_dom"/>
</dbReference>
<keyword evidence="3 6" id="KW-0547">Nucleotide-binding</keyword>
<dbReference type="InterPro" id="IPR036832">
    <property type="entry name" value="PPK_N_dom_sf"/>
</dbReference>
<dbReference type="Pfam" id="PF17941">
    <property type="entry name" value="PP_kinase_C_1"/>
    <property type="match status" value="1"/>
</dbReference>
<dbReference type="GO" id="GO:0005524">
    <property type="term" value="F:ATP binding"/>
    <property type="evidence" value="ECO:0007669"/>
    <property type="project" value="UniProtKB-KW"/>
</dbReference>
<dbReference type="InterPro" id="IPR025200">
    <property type="entry name" value="PPK_C_dom2"/>
</dbReference>
<evidence type="ECO:0000256" key="1">
    <source>
        <dbReference type="ARBA" id="ARBA00022553"/>
    </source>
</evidence>
<dbReference type="NCBIfam" id="NF003917">
    <property type="entry name" value="PRK05443.1-1"/>
    <property type="match status" value="1"/>
</dbReference>
<gene>
    <name evidence="13" type="primary">ppk1</name>
    <name evidence="6" type="synonym">ppk</name>
    <name evidence="13" type="ORF">E5K04_09600</name>
</gene>
<evidence type="ECO:0000259" key="9">
    <source>
        <dbReference type="Pfam" id="PF02503"/>
    </source>
</evidence>
<feature type="binding site" evidence="6">
    <location>
        <position position="451"/>
    </location>
    <ligand>
        <name>Mg(2+)</name>
        <dbReference type="ChEBI" id="CHEBI:18420"/>
    </ligand>
</feature>
<evidence type="ECO:0000256" key="2">
    <source>
        <dbReference type="ARBA" id="ARBA00022679"/>
    </source>
</evidence>
<dbReference type="InterPro" id="IPR024953">
    <property type="entry name" value="PP_kinase_middle"/>
</dbReference>
<keyword evidence="14" id="KW-1185">Reference proteome</keyword>
<feature type="compositionally biased region" description="Basic and acidic residues" evidence="8">
    <location>
        <begin position="1"/>
        <end position="17"/>
    </location>
</feature>
<keyword evidence="6" id="KW-0479">Metal-binding</keyword>
<protein>
    <recommendedName>
        <fullName evidence="6 7">Polyphosphate kinase</fullName>
        <ecNumber evidence="6 7">2.7.4.1</ecNumber>
    </recommendedName>
    <alternativeName>
        <fullName evidence="6">ATP-polyphosphate phosphotransferase</fullName>
    </alternativeName>
    <alternativeName>
        <fullName evidence="6">Polyphosphoric acid kinase</fullName>
    </alternativeName>
</protein>
<feature type="binding site" evidence="6">
    <location>
        <position position="544"/>
    </location>
    <ligand>
        <name>ATP</name>
        <dbReference type="ChEBI" id="CHEBI:30616"/>
    </ligand>
</feature>
<evidence type="ECO:0000256" key="7">
    <source>
        <dbReference type="RuleBase" id="RU003800"/>
    </source>
</evidence>
<evidence type="ECO:0000259" key="10">
    <source>
        <dbReference type="Pfam" id="PF13089"/>
    </source>
</evidence>
<dbReference type="Pfam" id="PF13090">
    <property type="entry name" value="PP_kinase_C"/>
    <property type="match status" value="1"/>
</dbReference>
<dbReference type="NCBIfam" id="NF003921">
    <property type="entry name" value="PRK05443.2-2"/>
    <property type="match status" value="1"/>
</dbReference>
<feature type="binding site" evidence="6">
    <location>
        <position position="481"/>
    </location>
    <ligand>
        <name>Mg(2+)</name>
        <dbReference type="ChEBI" id="CHEBI:18420"/>
    </ligand>
</feature>
<dbReference type="CDD" id="cd09165">
    <property type="entry name" value="PLDc_PaPPK1_C1_like"/>
    <property type="match status" value="1"/>
</dbReference>
<dbReference type="AlphaFoldDB" id="A0A4T0UTS9"/>
<evidence type="ECO:0000259" key="12">
    <source>
        <dbReference type="Pfam" id="PF17941"/>
    </source>
</evidence>
<feature type="domain" description="Polyphosphate kinase C-terminal" evidence="11">
    <location>
        <begin position="579"/>
        <end position="751"/>
    </location>
</feature>
<sequence length="761" mass="85491">MAALPDHADQREPPEPRRRARAPVPRAADGSVFLRPGRRNARRLHPAGLTCRAPACPARPALRTRPQKTKEETMNTPAQDLLLNRELGLIEFNRRVLAQGEDETLPLLERLKFLCIVSSNLDEFFEVRVAWLKDNAQHNPGRILADGNTPGSTLERVTDAAHKLVAGQYALLTDVILPQLREEGIVFLRRREWTAAQQAWIQAFFFRELMPILTPIGLDPAHPFPKVLNKSLNFAVELEGRDAFGRASGIAIVQAPRILPRVIRLPAEVCDGNPNTFVFLSSILHAHVHELFLGMTVKGCYQFRVTRNSELTVEEEDLKNLRTALQGELRHRQFGQAVRLEIADTCPAHMEEFLLTQFNLQPQDVFRVNGPVNLVRLMQVPDLVERPDLKFPAFVPSLPLALQNKANLFDAVRQGDLLLHHPYQSFQPVIDLLNLAAIDPQVVAIKMTVYRTGTDSVLMDSLIAAARAGKQVTVVLELMARFDEEANIGWASRLEDAGAHVVYGVFGYKVHAKMLMVVRREDGLLRRYVHLGTGNYHPRTARLYTDLGLLTCNEDIASDVNDIFVQLTGLGRASKLKQLVQSPFSLHGTMMAAIAREAEHAKEGRPARIIAKMNALLEPQIIHALYRASQAGVKIQLIVRGVCALRPGVPGLSDNITVRSLVGRFLEHPRVFYFYNDRAEDLYIASADWMGRNFFRRIETCVPILDARIKRRIIKEALRLGLTDNVNAWEMQPDGSYRRKGGRGKAMCAQQALLAEYVRQG</sequence>
<dbReference type="CDD" id="cd09168">
    <property type="entry name" value="PLDc_PaPPK1_C2_like"/>
    <property type="match status" value="1"/>
</dbReference>
<dbReference type="NCBIfam" id="NF003918">
    <property type="entry name" value="PRK05443.1-2"/>
    <property type="match status" value="1"/>
</dbReference>
<dbReference type="OrthoDB" id="9761456at2"/>
<evidence type="ECO:0000256" key="3">
    <source>
        <dbReference type="ARBA" id="ARBA00022741"/>
    </source>
</evidence>
<keyword evidence="4 6" id="KW-0418">Kinase</keyword>
<dbReference type="PIRSF" id="PIRSF015589">
    <property type="entry name" value="PP_kinase"/>
    <property type="match status" value="1"/>
</dbReference>
<evidence type="ECO:0000256" key="4">
    <source>
        <dbReference type="ARBA" id="ARBA00022777"/>
    </source>
</evidence>
<dbReference type="InterPro" id="IPR036830">
    <property type="entry name" value="PP_kinase_middle_dom_sf"/>
</dbReference>
<dbReference type="Gene3D" id="1.20.58.310">
    <property type="entry name" value="Polyphosphate kinase N-terminal domain"/>
    <property type="match status" value="1"/>
</dbReference>
<feature type="binding site" evidence="6">
    <location>
        <position position="120"/>
    </location>
    <ligand>
        <name>ATP</name>
        <dbReference type="ChEBI" id="CHEBI:30616"/>
    </ligand>
</feature>
<dbReference type="EMBL" id="STGJ01000009">
    <property type="protein sequence ID" value="TIC82399.1"/>
    <property type="molecule type" value="Genomic_DNA"/>
</dbReference>
<feature type="binding site" evidence="6">
    <location>
        <position position="668"/>
    </location>
    <ligand>
        <name>ATP</name>
        <dbReference type="ChEBI" id="CHEBI:30616"/>
    </ligand>
</feature>
<evidence type="ECO:0000259" key="11">
    <source>
        <dbReference type="Pfam" id="PF13090"/>
    </source>
</evidence>
<dbReference type="Gene3D" id="3.30.1840.10">
    <property type="entry name" value="Polyphosphate kinase middle domain"/>
    <property type="match status" value="1"/>
</dbReference>
<feature type="domain" description="Polyphosphate kinase middle" evidence="9">
    <location>
        <begin position="197"/>
        <end position="379"/>
    </location>
</feature>
<dbReference type="GO" id="GO:0008976">
    <property type="term" value="F:polyphosphate kinase activity"/>
    <property type="evidence" value="ECO:0007669"/>
    <property type="project" value="UniProtKB-UniRule"/>
</dbReference>
<dbReference type="SUPFAM" id="SSF143724">
    <property type="entry name" value="PHP14-like"/>
    <property type="match status" value="1"/>
</dbReference>
<evidence type="ECO:0000256" key="6">
    <source>
        <dbReference type="HAMAP-Rule" id="MF_00347"/>
    </source>
</evidence>
<keyword evidence="2 6" id="KW-0808">Transferase</keyword>
<keyword evidence="1 6" id="KW-0597">Phosphoprotein</keyword>
<feature type="region of interest" description="Disordered" evidence="8">
    <location>
        <begin position="1"/>
        <end position="74"/>
    </location>
</feature>
<keyword evidence="5 6" id="KW-0067">ATP-binding</keyword>
<dbReference type="InterPro" id="IPR003414">
    <property type="entry name" value="PP_kinase"/>
</dbReference>
<proteinExistence type="inferred from homology"/>
<reference evidence="13 14" key="1">
    <citation type="submission" date="2019-04" db="EMBL/GenBank/DDBJ databases">
        <title>Crenobacter sp. nov.</title>
        <authorList>
            <person name="Shi S."/>
        </authorList>
    </citation>
    <scope>NUCLEOTIDE SEQUENCE [LARGE SCALE GENOMIC DNA]</scope>
    <source>
        <strain evidence="13 14">GY 70310</strain>
    </source>
</reference>
<dbReference type="PANTHER" id="PTHR30218">
    <property type="entry name" value="POLYPHOSPHATE KINASE"/>
    <property type="match status" value="1"/>
</dbReference>